<feature type="signal peptide" evidence="3">
    <location>
        <begin position="1"/>
        <end position="31"/>
    </location>
</feature>
<dbReference type="Gene3D" id="3.40.30.10">
    <property type="entry name" value="Glutaredoxin"/>
    <property type="match status" value="1"/>
</dbReference>
<dbReference type="AlphaFoldDB" id="A0AA41UAW3"/>
<dbReference type="InterPro" id="IPR017937">
    <property type="entry name" value="Thioredoxin_CS"/>
</dbReference>
<dbReference type="SUPFAM" id="SSF52833">
    <property type="entry name" value="Thioredoxin-like"/>
    <property type="match status" value="1"/>
</dbReference>
<evidence type="ECO:0000313" key="6">
    <source>
        <dbReference type="Proteomes" id="UP001156140"/>
    </source>
</evidence>
<sequence length="210" mass="22854">MPTSLLISRRALLASAAFALVASAMPGVAMALEEETLLGVDIPDSFTGNVDAPVTIIEYWSPTCGYCTTFLNETYPRLKSDYLDTGKARLAIRPFVRNALDAVVFLVAEVAGRDRAPVVVEYFMRNQERWINTEDRLAAMKEVAAEAGITPILFESALLNRELLNRLNLMRKQAIEVFGIQGTPAVFVNGTLLPGAANYDSIAAQIASTP</sequence>
<name>A0AA41UAW3_9HYPH</name>
<evidence type="ECO:0000259" key="4">
    <source>
        <dbReference type="PROSITE" id="PS51352"/>
    </source>
</evidence>
<dbReference type="EMBL" id="JALAZD010000001">
    <property type="protein sequence ID" value="MCI0126823.1"/>
    <property type="molecule type" value="Genomic_DNA"/>
</dbReference>
<accession>A0AA41UAW3</accession>
<organism evidence="5 6">
    <name type="scientific">Paradevosia shaoguanensis</name>
    <dbReference type="NCBI Taxonomy" id="1335043"/>
    <lineage>
        <taxon>Bacteria</taxon>
        <taxon>Pseudomonadati</taxon>
        <taxon>Pseudomonadota</taxon>
        <taxon>Alphaproteobacteria</taxon>
        <taxon>Hyphomicrobiales</taxon>
        <taxon>Devosiaceae</taxon>
        <taxon>Paradevosia</taxon>
    </lineage>
</organism>
<dbReference type="InterPro" id="IPR036249">
    <property type="entry name" value="Thioredoxin-like_sf"/>
</dbReference>
<dbReference type="RefSeq" id="WP_281735555.1">
    <property type="nucleotide sequence ID" value="NZ_JAKETQ010000001.1"/>
</dbReference>
<reference evidence="5" key="1">
    <citation type="submission" date="2022-03" db="EMBL/GenBank/DDBJ databases">
        <title>The complete genome sequence of a Methyloterrigena soli.</title>
        <authorList>
            <person name="Zi Z."/>
        </authorList>
    </citation>
    <scope>NUCLEOTIDE SEQUENCE</scope>
    <source>
        <strain evidence="5">M48</strain>
    </source>
</reference>
<feature type="domain" description="Thioredoxin" evidence="4">
    <location>
        <begin position="31"/>
        <end position="210"/>
    </location>
</feature>
<feature type="chain" id="PRO_5041382496" evidence="3">
    <location>
        <begin position="32"/>
        <end position="210"/>
    </location>
</feature>
<comment type="function">
    <text evidence="1">May be required for disulfide bond formation in some proteins.</text>
</comment>
<proteinExistence type="predicted"/>
<evidence type="ECO:0000313" key="5">
    <source>
        <dbReference type="EMBL" id="MCI0126823.1"/>
    </source>
</evidence>
<dbReference type="Proteomes" id="UP001156140">
    <property type="component" value="Unassembled WGS sequence"/>
</dbReference>
<evidence type="ECO:0000256" key="3">
    <source>
        <dbReference type="SAM" id="SignalP"/>
    </source>
</evidence>
<dbReference type="PROSITE" id="PS51318">
    <property type="entry name" value="TAT"/>
    <property type="match status" value="1"/>
</dbReference>
<keyword evidence="3" id="KW-0732">Signal</keyword>
<dbReference type="InterPro" id="IPR006311">
    <property type="entry name" value="TAT_signal"/>
</dbReference>
<dbReference type="Pfam" id="PF13462">
    <property type="entry name" value="Thioredoxin_4"/>
    <property type="match status" value="1"/>
</dbReference>
<evidence type="ECO:0000256" key="2">
    <source>
        <dbReference type="ARBA" id="ARBA00023284"/>
    </source>
</evidence>
<keyword evidence="6" id="KW-1185">Reference proteome</keyword>
<dbReference type="GO" id="GO:0015036">
    <property type="term" value="F:disulfide oxidoreductase activity"/>
    <property type="evidence" value="ECO:0007669"/>
    <property type="project" value="UniProtKB-ARBA"/>
</dbReference>
<dbReference type="InterPro" id="IPR012336">
    <property type="entry name" value="Thioredoxin-like_fold"/>
</dbReference>
<dbReference type="PROSITE" id="PS00194">
    <property type="entry name" value="THIOREDOXIN_1"/>
    <property type="match status" value="1"/>
</dbReference>
<dbReference type="InterPro" id="IPR013766">
    <property type="entry name" value="Thioredoxin_domain"/>
</dbReference>
<dbReference type="PROSITE" id="PS51352">
    <property type="entry name" value="THIOREDOXIN_2"/>
    <property type="match status" value="1"/>
</dbReference>
<keyword evidence="2" id="KW-0676">Redox-active center</keyword>
<protein>
    <submittedName>
        <fullName evidence="5">DsbA family protein</fullName>
    </submittedName>
</protein>
<evidence type="ECO:0000256" key="1">
    <source>
        <dbReference type="ARBA" id="ARBA00003565"/>
    </source>
</evidence>
<comment type="caution">
    <text evidence="5">The sequence shown here is derived from an EMBL/GenBank/DDBJ whole genome shotgun (WGS) entry which is preliminary data.</text>
</comment>
<gene>
    <name evidence="5" type="ORF">ML536_08285</name>
</gene>